<organism evidence="1 2">
    <name type="scientific">Sphingobacterium thalpophilum</name>
    <dbReference type="NCBI Taxonomy" id="259"/>
    <lineage>
        <taxon>Bacteria</taxon>
        <taxon>Pseudomonadati</taxon>
        <taxon>Bacteroidota</taxon>
        <taxon>Sphingobacteriia</taxon>
        <taxon>Sphingobacteriales</taxon>
        <taxon>Sphingobacteriaceae</taxon>
        <taxon>Sphingobacterium</taxon>
    </lineage>
</organism>
<proteinExistence type="predicted"/>
<accession>A0A4U9URD1</accession>
<dbReference type="Proteomes" id="UP000308196">
    <property type="component" value="Chromosome"/>
</dbReference>
<protein>
    <submittedName>
        <fullName evidence="1">Uncharacterized protein</fullName>
    </submittedName>
</protein>
<gene>
    <name evidence="1" type="ORF">NCTC11429_01387</name>
</gene>
<name>A0A4U9URD1_9SPHI</name>
<evidence type="ECO:0000313" key="1">
    <source>
        <dbReference type="EMBL" id="VTR34759.1"/>
    </source>
</evidence>
<dbReference type="EMBL" id="LR590484">
    <property type="protein sequence ID" value="VTR34759.1"/>
    <property type="molecule type" value="Genomic_DNA"/>
</dbReference>
<reference evidence="1 2" key="1">
    <citation type="submission" date="2019-05" db="EMBL/GenBank/DDBJ databases">
        <authorList>
            <consortium name="Pathogen Informatics"/>
        </authorList>
    </citation>
    <scope>NUCLEOTIDE SEQUENCE [LARGE SCALE GENOMIC DNA]</scope>
    <source>
        <strain evidence="1 2">NCTC11429</strain>
    </source>
</reference>
<dbReference type="AlphaFoldDB" id="A0A4U9URD1"/>
<dbReference type="KEGG" id="stha:NCTC11429_01387"/>
<sequence>MSLFSYEKNYTDLEPLKSFYEKEITLKPSQLFEYFYGDGAPPMIGMIDELHSAKDLYAITR</sequence>
<evidence type="ECO:0000313" key="2">
    <source>
        <dbReference type="Proteomes" id="UP000308196"/>
    </source>
</evidence>